<name>G9WFS4_9LACO</name>
<dbReference type="InterPro" id="IPR013750">
    <property type="entry name" value="GHMP_kinase_C_dom"/>
</dbReference>
<evidence type="ECO:0000256" key="7">
    <source>
        <dbReference type="ARBA" id="ARBA00022842"/>
    </source>
</evidence>
<evidence type="ECO:0000256" key="9">
    <source>
        <dbReference type="ARBA" id="ARBA00029438"/>
    </source>
</evidence>
<keyword evidence="8" id="KW-0443">Lipid metabolism</keyword>
<evidence type="ECO:0000259" key="11">
    <source>
        <dbReference type="Pfam" id="PF08544"/>
    </source>
</evidence>
<keyword evidence="5 12" id="KW-0418">Kinase</keyword>
<dbReference type="InterPro" id="IPR014721">
    <property type="entry name" value="Ribsml_uS5_D2-typ_fold_subgr"/>
</dbReference>
<comment type="caution">
    <text evidence="12">The sequence shown here is derived from an EMBL/GenBank/DDBJ whole genome shotgun (WGS) entry which is preliminary data.</text>
</comment>
<dbReference type="HOGENOM" id="CLU_017814_7_0_9"/>
<feature type="domain" description="GHMP kinase C-terminal" evidence="11">
    <location>
        <begin position="158"/>
        <end position="237"/>
    </location>
</feature>
<feature type="domain" description="GHMP kinase N-terminal" evidence="10">
    <location>
        <begin position="44"/>
        <end position="102"/>
    </location>
</feature>
<dbReference type="Pfam" id="PF00288">
    <property type="entry name" value="GHMP_kinases_N"/>
    <property type="match status" value="1"/>
</dbReference>
<dbReference type="OrthoDB" id="1522677at2"/>
<keyword evidence="1" id="KW-0963">Cytoplasm</keyword>
<dbReference type="STRING" id="336988.NT96_00465"/>
<evidence type="ECO:0000256" key="1">
    <source>
        <dbReference type="ARBA" id="ARBA00022490"/>
    </source>
</evidence>
<evidence type="ECO:0000256" key="6">
    <source>
        <dbReference type="ARBA" id="ARBA00022840"/>
    </source>
</evidence>
<evidence type="ECO:0000256" key="8">
    <source>
        <dbReference type="ARBA" id="ARBA00023098"/>
    </source>
</evidence>
<reference evidence="12 13" key="1">
    <citation type="journal article" date="2012" name="PLoS ONE">
        <title>Functional divergence in the genus oenococcus as predicted by genome sequencing of the newly-described species, Oenococcus kitaharae.</title>
        <authorList>
            <person name="Borneman A.R."/>
            <person name="McCarthy J.M."/>
            <person name="Chambers P.J."/>
            <person name="Bartowsky E.J."/>
        </authorList>
    </citation>
    <scope>NUCLEOTIDE SEQUENCE [LARGE SCALE GENOMIC DNA]</scope>
    <source>
        <strain evidence="13">DSM17330</strain>
    </source>
</reference>
<comment type="pathway">
    <text evidence="9">Isoprenoid biosynthesis; isopentenyl diphosphate biosynthesis via mevalonate pathway; isopentenyl diphosphate from (R)-mevalonate: step 1/3.</text>
</comment>
<dbReference type="InterPro" id="IPR020568">
    <property type="entry name" value="Ribosomal_Su5_D2-typ_SF"/>
</dbReference>
<dbReference type="SUPFAM" id="SSF55060">
    <property type="entry name" value="GHMP Kinase, C-terminal domain"/>
    <property type="match status" value="1"/>
</dbReference>
<keyword evidence="7" id="KW-0460">Magnesium</keyword>
<evidence type="ECO:0000256" key="2">
    <source>
        <dbReference type="ARBA" id="ARBA00022516"/>
    </source>
</evidence>
<sequence>MSEMRVPGKLMLAGEYAVTVPKHLALVFSINRFISQTKSELVNRQGVKYGLGSSGAYAVLKTKSDNLLPLSDDELFYKALAFSRQQQPQNSGADIAASTYGGLLLYENGQLPIQARFPESWHLLVGWTGQPAVTSELVKNNQLSQSFIQTSDQIVRNMFTAIKDRNFAAFSQQMHLAEDNLEKLTGVMTQKIVQGIRAANRCGYQAKISGAGGGDNIIAFTEKIDDIPKIQQEWRRIGIVPLDLHVYYKK</sequence>
<proteinExistence type="predicted"/>
<dbReference type="InterPro" id="IPR006204">
    <property type="entry name" value="GHMP_kinase_N_dom"/>
</dbReference>
<dbReference type="EMBL" id="AFVZ01000001">
    <property type="protein sequence ID" value="EHN59447.1"/>
    <property type="molecule type" value="Genomic_DNA"/>
</dbReference>
<evidence type="ECO:0000313" key="13">
    <source>
        <dbReference type="Proteomes" id="UP000004959"/>
    </source>
</evidence>
<dbReference type="PATRIC" id="fig|1045004.4.peg.1339"/>
<keyword evidence="4" id="KW-0547">Nucleotide-binding</keyword>
<dbReference type="InterPro" id="IPR006205">
    <property type="entry name" value="Mev_gal_kin"/>
</dbReference>
<dbReference type="GO" id="GO:0004496">
    <property type="term" value="F:mevalonate kinase activity"/>
    <property type="evidence" value="ECO:0007669"/>
    <property type="project" value="InterPro"/>
</dbReference>
<evidence type="ECO:0000313" key="12">
    <source>
        <dbReference type="EMBL" id="EHN59447.1"/>
    </source>
</evidence>
<dbReference type="PANTHER" id="PTHR43290">
    <property type="entry name" value="MEVALONATE KINASE"/>
    <property type="match status" value="1"/>
</dbReference>
<dbReference type="Proteomes" id="UP000004959">
    <property type="component" value="Chromosome"/>
</dbReference>
<keyword evidence="6" id="KW-0067">ATP-binding</keyword>
<organism evidence="12 13">
    <name type="scientific">Oenococcus kitaharae DSM 17330</name>
    <dbReference type="NCBI Taxonomy" id="1045004"/>
    <lineage>
        <taxon>Bacteria</taxon>
        <taxon>Bacillati</taxon>
        <taxon>Bacillota</taxon>
        <taxon>Bacilli</taxon>
        <taxon>Lactobacillales</taxon>
        <taxon>Lactobacillaceae</taxon>
        <taxon>Oenococcus</taxon>
    </lineage>
</organism>
<keyword evidence="3" id="KW-0808">Transferase</keyword>
<evidence type="ECO:0000256" key="5">
    <source>
        <dbReference type="ARBA" id="ARBA00022777"/>
    </source>
</evidence>
<gene>
    <name evidence="12" type="ORF">OKIT_1364</name>
</gene>
<dbReference type="eggNOG" id="COG1577">
    <property type="taxonomic scope" value="Bacteria"/>
</dbReference>
<dbReference type="Gene3D" id="3.30.230.10">
    <property type="match status" value="2"/>
</dbReference>
<keyword evidence="13" id="KW-1185">Reference proteome</keyword>
<dbReference type="RefSeq" id="WP_007746362.1">
    <property type="nucleotide sequence ID" value="NZ_CM001398.1"/>
</dbReference>
<evidence type="ECO:0000256" key="4">
    <source>
        <dbReference type="ARBA" id="ARBA00022741"/>
    </source>
</evidence>
<protein>
    <submittedName>
        <fullName evidence="12">Phosphomevalonate kinase</fullName>
    </submittedName>
</protein>
<accession>G9WFS4</accession>
<evidence type="ECO:0000256" key="3">
    <source>
        <dbReference type="ARBA" id="ARBA00022679"/>
    </source>
</evidence>
<dbReference type="PANTHER" id="PTHR43290:SF2">
    <property type="entry name" value="MEVALONATE KINASE"/>
    <property type="match status" value="1"/>
</dbReference>
<evidence type="ECO:0000259" key="10">
    <source>
        <dbReference type="Pfam" id="PF00288"/>
    </source>
</evidence>
<dbReference type="InterPro" id="IPR036554">
    <property type="entry name" value="GHMP_kinase_C_sf"/>
</dbReference>
<dbReference type="SUPFAM" id="SSF54211">
    <property type="entry name" value="Ribosomal protein S5 domain 2-like"/>
    <property type="match status" value="1"/>
</dbReference>
<dbReference type="Pfam" id="PF08544">
    <property type="entry name" value="GHMP_kinases_C"/>
    <property type="match status" value="1"/>
</dbReference>
<keyword evidence="2" id="KW-0444">Lipid biosynthesis</keyword>
<dbReference type="Gene3D" id="3.30.70.890">
    <property type="entry name" value="GHMP kinase, C-terminal domain"/>
    <property type="match status" value="1"/>
</dbReference>
<dbReference type="AlphaFoldDB" id="G9WFS4"/>
<dbReference type="GO" id="GO:0005829">
    <property type="term" value="C:cytosol"/>
    <property type="evidence" value="ECO:0007669"/>
    <property type="project" value="TreeGrafter"/>
</dbReference>
<dbReference type="GO" id="GO:0019287">
    <property type="term" value="P:isopentenyl diphosphate biosynthetic process, mevalonate pathway"/>
    <property type="evidence" value="ECO:0007669"/>
    <property type="project" value="TreeGrafter"/>
</dbReference>
<dbReference type="GO" id="GO:0005524">
    <property type="term" value="F:ATP binding"/>
    <property type="evidence" value="ECO:0007669"/>
    <property type="project" value="UniProtKB-KW"/>
</dbReference>